<dbReference type="AlphaFoldDB" id="A0A7J8NJM7"/>
<comment type="caution">
    <text evidence="1">The sequence shown here is derived from an EMBL/GenBank/DDBJ whole genome shotgun (WGS) entry which is preliminary data.</text>
</comment>
<sequence>MEIEDEVGCGGVLRDSDGVARALFSGSFAANNSLTVEVGAISLALDVFLSTGWKGKFSLIIEEVEIRLSRIGNVSFSKADKHSNKMAFALEVASLKRPGMFKA</sequence>
<gene>
    <name evidence="1" type="ORF">Golob_025362</name>
</gene>
<evidence type="ECO:0008006" key="3">
    <source>
        <dbReference type="Google" id="ProtNLM"/>
    </source>
</evidence>
<accession>A0A7J8NJM7</accession>
<proteinExistence type="predicted"/>
<keyword evidence="2" id="KW-1185">Reference proteome</keyword>
<name>A0A7J8NJM7_9ROSI</name>
<dbReference type="EMBL" id="JABEZX010353122">
    <property type="protein sequence ID" value="MBA0577053.1"/>
    <property type="molecule type" value="Genomic_DNA"/>
</dbReference>
<organism evidence="1 2">
    <name type="scientific">Gossypium lobatum</name>
    <dbReference type="NCBI Taxonomy" id="34289"/>
    <lineage>
        <taxon>Eukaryota</taxon>
        <taxon>Viridiplantae</taxon>
        <taxon>Streptophyta</taxon>
        <taxon>Embryophyta</taxon>
        <taxon>Tracheophyta</taxon>
        <taxon>Spermatophyta</taxon>
        <taxon>Magnoliopsida</taxon>
        <taxon>eudicotyledons</taxon>
        <taxon>Gunneridae</taxon>
        <taxon>Pentapetalae</taxon>
        <taxon>rosids</taxon>
        <taxon>malvids</taxon>
        <taxon>Malvales</taxon>
        <taxon>Malvaceae</taxon>
        <taxon>Malvoideae</taxon>
        <taxon>Gossypium</taxon>
    </lineage>
</organism>
<evidence type="ECO:0000313" key="1">
    <source>
        <dbReference type="EMBL" id="MBA0577053.1"/>
    </source>
</evidence>
<protein>
    <recommendedName>
        <fullName evidence="3">RNase H type-1 domain-containing protein</fullName>
    </recommendedName>
</protein>
<reference evidence="1 2" key="1">
    <citation type="journal article" date="2019" name="Genome Biol. Evol.">
        <title>Insights into the evolution of the New World diploid cottons (Gossypium, subgenus Houzingenia) based on genome sequencing.</title>
        <authorList>
            <person name="Grover C.E."/>
            <person name="Arick M.A. 2nd"/>
            <person name="Thrash A."/>
            <person name="Conover J.L."/>
            <person name="Sanders W.S."/>
            <person name="Peterson D.G."/>
            <person name="Frelichowski J.E."/>
            <person name="Scheffler J.A."/>
            <person name="Scheffler B.E."/>
            <person name="Wendel J.F."/>
        </authorList>
    </citation>
    <scope>NUCLEOTIDE SEQUENCE [LARGE SCALE GENOMIC DNA]</scope>
    <source>
        <strain evidence="1">157</strain>
        <tissue evidence="1">Leaf</tissue>
    </source>
</reference>
<evidence type="ECO:0000313" key="2">
    <source>
        <dbReference type="Proteomes" id="UP000593572"/>
    </source>
</evidence>
<dbReference type="Proteomes" id="UP000593572">
    <property type="component" value="Unassembled WGS sequence"/>
</dbReference>